<evidence type="ECO:0000313" key="3">
    <source>
        <dbReference type="EMBL" id="MEJ8281477.1"/>
    </source>
</evidence>
<name>A0ABU8TCQ1_9PSEU</name>
<dbReference type="Proteomes" id="UP001364211">
    <property type="component" value="Unassembled WGS sequence"/>
</dbReference>
<organism evidence="3 4">
    <name type="scientific">Pseudonocardia spirodelae</name>
    <dbReference type="NCBI Taxonomy" id="3133431"/>
    <lineage>
        <taxon>Bacteria</taxon>
        <taxon>Bacillati</taxon>
        <taxon>Actinomycetota</taxon>
        <taxon>Actinomycetes</taxon>
        <taxon>Pseudonocardiales</taxon>
        <taxon>Pseudonocardiaceae</taxon>
        <taxon>Pseudonocardia</taxon>
    </lineage>
</organism>
<dbReference type="SUPFAM" id="SSF46785">
    <property type="entry name" value="Winged helix' DNA-binding domain"/>
    <property type="match status" value="1"/>
</dbReference>
<feature type="domain" description="HTH marR-type" evidence="2">
    <location>
        <begin position="35"/>
        <end position="168"/>
    </location>
</feature>
<feature type="compositionally biased region" description="Pro residues" evidence="1">
    <location>
        <begin position="24"/>
        <end position="33"/>
    </location>
</feature>
<dbReference type="InterPro" id="IPR000835">
    <property type="entry name" value="HTH_MarR-typ"/>
</dbReference>
<accession>A0ABU8TCQ1</accession>
<gene>
    <name evidence="3" type="ORF">WJX68_21260</name>
</gene>
<evidence type="ECO:0000313" key="4">
    <source>
        <dbReference type="Proteomes" id="UP001364211"/>
    </source>
</evidence>
<evidence type="ECO:0000256" key="1">
    <source>
        <dbReference type="SAM" id="MobiDB-lite"/>
    </source>
</evidence>
<dbReference type="InterPro" id="IPR036388">
    <property type="entry name" value="WH-like_DNA-bd_sf"/>
</dbReference>
<dbReference type="PANTHER" id="PTHR33164:SF103">
    <property type="entry name" value="REGULATORY PROTEIN MARR"/>
    <property type="match status" value="1"/>
</dbReference>
<dbReference type="PRINTS" id="PR00598">
    <property type="entry name" value="HTHMARR"/>
</dbReference>
<sequence>MPAPQPAPGAGRARRGLDLSPPRLVAPPGPGDAPPESLADLVVRAGAAVLADRRRRTGSHGLGVTGFAVLDTLARTGGLAQRELAARVRVAPTSLTPVVDTLEGAGLVERRADPVDRRVRPVALTVAGRDRWRAARADSRGPWLREPPDGLDEAVRGYLLAVIADLEQDRHG</sequence>
<dbReference type="Pfam" id="PF01047">
    <property type="entry name" value="MarR"/>
    <property type="match status" value="1"/>
</dbReference>
<dbReference type="EMBL" id="JBBJUP010000020">
    <property type="protein sequence ID" value="MEJ8281477.1"/>
    <property type="molecule type" value="Genomic_DNA"/>
</dbReference>
<keyword evidence="4" id="KW-1185">Reference proteome</keyword>
<reference evidence="3 4" key="1">
    <citation type="submission" date="2024-03" db="EMBL/GenBank/DDBJ databases">
        <title>Draft genome sequence of Pseudonocardia sp. DW16-2.</title>
        <authorList>
            <person name="Duangmal K."/>
        </authorList>
    </citation>
    <scope>NUCLEOTIDE SEQUENCE [LARGE SCALE GENOMIC DNA]</scope>
    <source>
        <strain evidence="3 4">DW16-2</strain>
    </source>
</reference>
<feature type="region of interest" description="Disordered" evidence="1">
    <location>
        <begin position="1"/>
        <end position="36"/>
    </location>
</feature>
<dbReference type="InterPro" id="IPR036390">
    <property type="entry name" value="WH_DNA-bd_sf"/>
</dbReference>
<dbReference type="PANTHER" id="PTHR33164">
    <property type="entry name" value="TRANSCRIPTIONAL REGULATOR, MARR FAMILY"/>
    <property type="match status" value="1"/>
</dbReference>
<evidence type="ECO:0000259" key="2">
    <source>
        <dbReference type="PROSITE" id="PS50995"/>
    </source>
</evidence>
<dbReference type="InterPro" id="IPR039422">
    <property type="entry name" value="MarR/SlyA-like"/>
</dbReference>
<proteinExistence type="predicted"/>
<comment type="caution">
    <text evidence="3">The sequence shown here is derived from an EMBL/GenBank/DDBJ whole genome shotgun (WGS) entry which is preliminary data.</text>
</comment>
<dbReference type="Gene3D" id="1.10.10.10">
    <property type="entry name" value="Winged helix-like DNA-binding domain superfamily/Winged helix DNA-binding domain"/>
    <property type="match status" value="1"/>
</dbReference>
<dbReference type="RefSeq" id="WP_340293855.1">
    <property type="nucleotide sequence ID" value="NZ_JBBJUP010000020.1"/>
</dbReference>
<dbReference type="SMART" id="SM00347">
    <property type="entry name" value="HTH_MARR"/>
    <property type="match status" value="1"/>
</dbReference>
<protein>
    <submittedName>
        <fullName evidence="3">MarR family transcriptional regulator</fullName>
    </submittedName>
</protein>
<dbReference type="PROSITE" id="PS50995">
    <property type="entry name" value="HTH_MARR_2"/>
    <property type="match status" value="1"/>
</dbReference>